<feature type="domain" description="PROP1-like PPR" evidence="7">
    <location>
        <begin position="1009"/>
        <end position="1146"/>
    </location>
</feature>
<feature type="repeat" description="PPR" evidence="5">
    <location>
        <begin position="463"/>
        <end position="497"/>
    </location>
</feature>
<dbReference type="PANTHER" id="PTHR47447:SF23">
    <property type="entry name" value="PENTACOTRIPEPTIDE-REPEAT REGION OF PRORP DOMAIN-CONTAINING PROTEIN"/>
    <property type="match status" value="1"/>
</dbReference>
<dbReference type="Pfam" id="PF17177">
    <property type="entry name" value="PPR_long"/>
    <property type="match status" value="1"/>
</dbReference>
<accession>A0AAD6YXE9</accession>
<feature type="region of interest" description="Disordered" evidence="6">
    <location>
        <begin position="140"/>
        <end position="231"/>
    </location>
</feature>
<evidence type="ECO:0000259" key="7">
    <source>
        <dbReference type="Pfam" id="PF17177"/>
    </source>
</evidence>
<dbReference type="InterPro" id="IPR002885">
    <property type="entry name" value="PPR_rpt"/>
</dbReference>
<feature type="region of interest" description="Disordered" evidence="6">
    <location>
        <begin position="844"/>
        <end position="866"/>
    </location>
</feature>
<organism evidence="8 9">
    <name type="scientific">Mycena albidolilacea</name>
    <dbReference type="NCBI Taxonomy" id="1033008"/>
    <lineage>
        <taxon>Eukaryota</taxon>
        <taxon>Fungi</taxon>
        <taxon>Dikarya</taxon>
        <taxon>Basidiomycota</taxon>
        <taxon>Agaricomycotina</taxon>
        <taxon>Agaricomycetes</taxon>
        <taxon>Agaricomycetidae</taxon>
        <taxon>Agaricales</taxon>
        <taxon>Marasmiineae</taxon>
        <taxon>Mycenaceae</taxon>
        <taxon>Mycena</taxon>
    </lineage>
</organism>
<sequence length="1362" mass="148987">MLPKVATQLLHSTTRAATAVQSQTHTIRNVFHSSTTPGNNGLAPWHGPGSSHGGSNGPSPGGQKYTGSRYNSYNSPGRAVTQAHATTSAQADDPEDLPVIRVSVDPPPRTRPRSHSLSGTTELGVLKTVQLHARSRHAFSSLAQVHRDPPPPPVLARRNSTSQSPSTPTSVDESSRSAPLLVRRNSTSSDSASHSASTPPTSVEELPRSRPPTPRATDPAAPQTVTSPYPDSPAWLAIRNAHRTRDPAQVAQAVRDLIDHVPHPSVREYNCALEALRDTRRPGEPLILLMQTYNAMLQKQLLPNLRTYFELITAITDRDHEIFTTITALEARAKRGTASTTDAQRIEHLRAENTFDSAMKLFETINTSDGAPRIPLYLYVALLRSCANHMHQDAALHILTALEARKDIKPVASVYKHMIRAYASPTGIADAELIFAEFINRSAEGGIDWTEAYEDPHGPRRQHLQVFNEMISAYFRAGLSDKAVGVLERMMASPAPAAFGPEDTPHPASSTYTVTIAGFIQSGDIDTAYAWFTRLLAQTERARQPYESALAVLRPDAVCWAQMLDGLALADRVDELNTLFLTLKQSSVQDGLRVRDADREMVYLANVRRLPSLPRADQAAETGSFLVTHVLTDGMDVPRLVRPIWEDYVRRGMHRQALAVVASLGTQGRPGLEPPVVPLMQAVLRQKGLEWEVARQVVRLAGACGAPVPPELTVRVLHAYAENLAMPNKSAATGAGPQAGERLALDVQDYAWLLTAAVELEIGFGGMQKPEGYSFKGLFSLLEDMAHAGVGLVDMPPKLVRSVVKSMFVTQGTDAMRASFARLGPKFERVLEDPEYAVKALADAASSAQKTEDQPDLSPTESAPVEQLTIDRTLSKQLEEVLLRPVNSSAPASAVADEAYTLFRAGLARGKVPTAFVVGRLIQTLGRVFALDRVRDVYTAAQVLLRGLEADKHAQSSAWFALENSMIVALAHAGDLEAAHVHRMRILEMGGAPSADAYGALILYVKDTTDDTSNAMALFQEAQVHRVPPNQYLYNNIISKLAKARKADYALELFEQMKASAWAKPSSITYGAVIGACARVGDVQSAENLFAEMMSAPNYKPRVPPFNTMMQLYTTTRPNRDRALYFYNQLRAARIAPTAYTYKLLMDAYGRIEPVDIETMERIWEALRADNRVEIQGNHFATLINAYGCVQKDLDKAIAVFNSIPSFPRAPPRDALVFEALVNALVAHRRTDLMPEYVALMHSEGVHMTAYIANFLIKGYADVGDMAQARAIFEGLVDPPSGVAAVNNHAPHEPGTSPVIDPLEPVYREPSTWEAMVRAELGSGNRDNANALLERLQARCYPEAVYNRISGILVDHSMVLPS</sequence>
<dbReference type="PROSITE" id="PS51375">
    <property type="entry name" value="PPR"/>
    <property type="match status" value="3"/>
</dbReference>
<feature type="compositionally biased region" description="Gly residues" evidence="6">
    <location>
        <begin position="50"/>
        <end position="60"/>
    </location>
</feature>
<dbReference type="PANTHER" id="PTHR47447">
    <property type="entry name" value="OS03G0856100 PROTEIN"/>
    <property type="match status" value="1"/>
</dbReference>
<reference evidence="8" key="1">
    <citation type="submission" date="2023-03" db="EMBL/GenBank/DDBJ databases">
        <title>Massive genome expansion in bonnet fungi (Mycena s.s.) driven by repeated elements and novel gene families across ecological guilds.</title>
        <authorList>
            <consortium name="Lawrence Berkeley National Laboratory"/>
            <person name="Harder C.B."/>
            <person name="Miyauchi S."/>
            <person name="Viragh M."/>
            <person name="Kuo A."/>
            <person name="Thoen E."/>
            <person name="Andreopoulos B."/>
            <person name="Lu D."/>
            <person name="Skrede I."/>
            <person name="Drula E."/>
            <person name="Henrissat B."/>
            <person name="Morin E."/>
            <person name="Kohler A."/>
            <person name="Barry K."/>
            <person name="LaButti K."/>
            <person name="Morin E."/>
            <person name="Salamov A."/>
            <person name="Lipzen A."/>
            <person name="Mereny Z."/>
            <person name="Hegedus B."/>
            <person name="Baldrian P."/>
            <person name="Stursova M."/>
            <person name="Weitz H."/>
            <person name="Taylor A."/>
            <person name="Grigoriev I.V."/>
            <person name="Nagy L.G."/>
            <person name="Martin F."/>
            <person name="Kauserud H."/>
        </authorList>
    </citation>
    <scope>NUCLEOTIDE SEQUENCE</scope>
    <source>
        <strain evidence="8">CBHHK002</strain>
    </source>
</reference>
<comment type="caution">
    <text evidence="8">The sequence shown here is derived from an EMBL/GenBank/DDBJ whole genome shotgun (WGS) entry which is preliminary data.</text>
</comment>
<evidence type="ECO:0000256" key="6">
    <source>
        <dbReference type="SAM" id="MobiDB-lite"/>
    </source>
</evidence>
<feature type="compositionally biased region" description="Low complexity" evidence="6">
    <location>
        <begin position="186"/>
        <end position="202"/>
    </location>
</feature>
<dbReference type="Proteomes" id="UP001218218">
    <property type="component" value="Unassembled WGS sequence"/>
</dbReference>
<comment type="subunit">
    <text evidence="4">Binds to mitochondrial small subunit 15S rRNA.</text>
</comment>
<comment type="function">
    <text evidence="3">Regulates mitochondrial small subunit maturation by controlling 15S rRNA 5'-end processing. Localizes to the 5' precursor of the 15S rRNA in a position that is subsequently occupied by mS47 in the mature yeast mtSSU. Uses structure and sequence-specific RNA recognition, binding to a single-stranded region of the precursor and specifically recognizing bases -6 to -1. The exchange of Ccm1 for mS47 is coupled to the irreversible removal of precursor rRNA that is accompanied by conformational changes of the mitoribosomal proteins uS5m and mS26. These conformational changes signal completion of 5'-end rRNA processing through protection of the mature 5'-end of the 15S rRNA and stabilization of mS47. The removal of the 5' precursor together with the dissociation of Ccm1 may be catalyzed by the 5'-3' exoribonuclease Pet127. Involved in the specific removal of group I introns in mitochondrial encoded transcripts.</text>
</comment>
<comment type="similarity">
    <text evidence="1">Belongs to the CCM1 family.</text>
</comment>
<feature type="region of interest" description="Disordered" evidence="6">
    <location>
        <begin position="31"/>
        <end position="123"/>
    </location>
</feature>
<dbReference type="NCBIfam" id="TIGR00756">
    <property type="entry name" value="PPR"/>
    <property type="match status" value="2"/>
</dbReference>
<feature type="compositionally biased region" description="Polar residues" evidence="6">
    <location>
        <begin position="65"/>
        <end position="75"/>
    </location>
</feature>
<feature type="compositionally biased region" description="Low complexity" evidence="6">
    <location>
        <begin position="215"/>
        <end position="224"/>
    </location>
</feature>
<feature type="repeat" description="PPR" evidence="5">
    <location>
        <begin position="1030"/>
        <end position="1064"/>
    </location>
</feature>
<dbReference type="InterPro" id="IPR033443">
    <property type="entry name" value="PROP1-like_PPR_dom"/>
</dbReference>
<dbReference type="EMBL" id="JARIHO010000142">
    <property type="protein sequence ID" value="KAJ7301180.1"/>
    <property type="molecule type" value="Genomic_DNA"/>
</dbReference>
<feature type="compositionally biased region" description="Low complexity" evidence="6">
    <location>
        <begin position="160"/>
        <end position="170"/>
    </location>
</feature>
<keyword evidence="9" id="KW-1185">Reference proteome</keyword>
<name>A0AAD6YXE9_9AGAR</name>
<evidence type="ECO:0000313" key="8">
    <source>
        <dbReference type="EMBL" id="KAJ7301180.1"/>
    </source>
</evidence>
<evidence type="ECO:0000256" key="3">
    <source>
        <dbReference type="ARBA" id="ARBA00044493"/>
    </source>
</evidence>
<evidence type="ECO:0000256" key="5">
    <source>
        <dbReference type="PROSITE-ProRule" id="PRU00708"/>
    </source>
</evidence>
<dbReference type="Pfam" id="PF01535">
    <property type="entry name" value="PPR"/>
    <property type="match status" value="1"/>
</dbReference>
<feature type="repeat" description="PPR" evidence="5">
    <location>
        <begin position="1066"/>
        <end position="1101"/>
    </location>
</feature>
<protein>
    <recommendedName>
        <fullName evidence="7">PROP1-like PPR domain-containing protein</fullName>
    </recommendedName>
</protein>
<dbReference type="InterPro" id="IPR011990">
    <property type="entry name" value="TPR-like_helical_dom_sf"/>
</dbReference>
<gene>
    <name evidence="8" type="ORF">DFH08DRAFT_946180</name>
</gene>
<keyword evidence="2" id="KW-0677">Repeat</keyword>
<evidence type="ECO:0000313" key="9">
    <source>
        <dbReference type="Proteomes" id="UP001218218"/>
    </source>
</evidence>
<evidence type="ECO:0000256" key="4">
    <source>
        <dbReference type="ARBA" id="ARBA00044511"/>
    </source>
</evidence>
<dbReference type="Gene3D" id="1.25.40.10">
    <property type="entry name" value="Tetratricopeptide repeat domain"/>
    <property type="match status" value="4"/>
</dbReference>
<evidence type="ECO:0000256" key="2">
    <source>
        <dbReference type="ARBA" id="ARBA00022737"/>
    </source>
</evidence>
<evidence type="ECO:0000256" key="1">
    <source>
        <dbReference type="ARBA" id="ARBA00006192"/>
    </source>
</evidence>
<proteinExistence type="inferred from homology"/>